<feature type="chain" id="PRO_5034321955" description="PDZ domain-containing protein" evidence="1">
    <location>
        <begin position="24"/>
        <end position="699"/>
    </location>
</feature>
<dbReference type="PROSITE" id="PS51257">
    <property type="entry name" value="PROKAR_LIPOPROTEIN"/>
    <property type="match status" value="1"/>
</dbReference>
<organism evidence="3 4">
    <name type="scientific">Desulfomarina profundi</name>
    <dbReference type="NCBI Taxonomy" id="2772557"/>
    <lineage>
        <taxon>Bacteria</taxon>
        <taxon>Pseudomonadati</taxon>
        <taxon>Thermodesulfobacteriota</taxon>
        <taxon>Desulfobulbia</taxon>
        <taxon>Desulfobulbales</taxon>
        <taxon>Desulfobulbaceae</taxon>
        <taxon>Desulfomarina</taxon>
    </lineage>
</organism>
<dbReference type="Proteomes" id="UP000826725">
    <property type="component" value="Chromosome"/>
</dbReference>
<dbReference type="PROSITE" id="PS50106">
    <property type="entry name" value="PDZ"/>
    <property type="match status" value="1"/>
</dbReference>
<dbReference type="KEGG" id="dbk:DGMP_18110"/>
<evidence type="ECO:0000313" key="3">
    <source>
        <dbReference type="EMBL" id="BCL61118.1"/>
    </source>
</evidence>
<accession>A0A8D5FLC5</accession>
<dbReference type="InterPro" id="IPR001478">
    <property type="entry name" value="PDZ"/>
</dbReference>
<dbReference type="RefSeq" id="WP_228857167.1">
    <property type="nucleotide sequence ID" value="NZ_AP024086.1"/>
</dbReference>
<keyword evidence="1" id="KW-0732">Signal</keyword>
<proteinExistence type="predicted"/>
<evidence type="ECO:0000256" key="1">
    <source>
        <dbReference type="SAM" id="SignalP"/>
    </source>
</evidence>
<evidence type="ECO:0000313" key="4">
    <source>
        <dbReference type="Proteomes" id="UP000826725"/>
    </source>
</evidence>
<evidence type="ECO:0000259" key="2">
    <source>
        <dbReference type="PROSITE" id="PS50106"/>
    </source>
</evidence>
<dbReference type="SMART" id="SM00228">
    <property type="entry name" value="PDZ"/>
    <property type="match status" value="1"/>
</dbReference>
<dbReference type="CDD" id="cd23081">
    <property type="entry name" value="cpPDZ_EcRseP-like"/>
    <property type="match status" value="1"/>
</dbReference>
<keyword evidence="4" id="KW-1185">Reference proteome</keyword>
<sequence>MVRDFSVFALGILLLLFYGCVRAAPPEPAQLPQEARPFTPLWVQQSNENPAAVKQQLLSGFSDNLSDPYTIFLAYYDAIGGLEKLKSIKSSYSEGSIRLDGMEGSFRHWEKRPLKYRTEEKFDAVFQTEGDSGQVSWQLDTNGQVLLIKDHESQKRREIARRIELYEHLDRHSPVFTLTLKANTIVKGQECYQIVLTNRINGDISRFFINTNTLLMVKSISSQPDMEVITYYDDYRWIEGIQIPFHDFSTYLPWEKEEETTISRYTINPAVSEDFFAVPRRKRDFRFLTQKHSAVIPFLFAENILYLEVTVIPAWPDPMARTQQANKNPTAAVQPSTVRFSDNVSTRYWVLDSGASMSVIDADYAKELQLQQHGRIKGHGFGDLFSLSFATLPTYRVGSILFDPQTVFVVKNLTAQSYEPEIAGILGYDFLSRFVVEIDYDHKTVTLHDPEHYQCNSCTGTVVEAPLKYRTFTIPVTLDHRYRGDWSLDLGAHTSSIHFSFAEKNNLLQRRGIETISQGISGISFEKTVQFNDMETGGFHIDHPLVSIPLKRGKGATALGEIAGNLGNDILRHFNLILDYENQQVTFMKGKNFRNHPPRDKSGILIGRSEFRHPMISFVAPGSPAQKAGFQAGDIIVNVDDRKISSGTAVLPLRDILREEAGTTHIFTLTRNGQQIRLPLTLENLFPVAPDSGHFQKPQ</sequence>
<gene>
    <name evidence="3" type="ORF">DGMP_18110</name>
</gene>
<feature type="signal peptide" evidence="1">
    <location>
        <begin position="1"/>
        <end position="23"/>
    </location>
</feature>
<dbReference type="Pfam" id="PF17820">
    <property type="entry name" value="PDZ_6"/>
    <property type="match status" value="1"/>
</dbReference>
<name>A0A8D5FLC5_9BACT</name>
<dbReference type="InterPro" id="IPR041489">
    <property type="entry name" value="PDZ_6"/>
</dbReference>
<dbReference type="EMBL" id="AP024086">
    <property type="protein sequence ID" value="BCL61118.1"/>
    <property type="molecule type" value="Genomic_DNA"/>
</dbReference>
<dbReference type="Pfam" id="PF13650">
    <property type="entry name" value="Asp_protease_2"/>
    <property type="match status" value="1"/>
</dbReference>
<protein>
    <recommendedName>
        <fullName evidence="2">PDZ domain-containing protein</fullName>
    </recommendedName>
</protein>
<reference evidence="3" key="1">
    <citation type="submission" date="2020-09" db="EMBL/GenBank/DDBJ databases">
        <title>Desulfogranum mesoprofundum gen. nov., sp. nov., a novel mesophilic, sulfate-reducing chemolithoautotroph isolated from a deep-sea hydrothermal vent chimney in the Suiyo Seamount.</title>
        <authorList>
            <person name="Hashimoto Y."/>
            <person name="Nakagawa S."/>
        </authorList>
    </citation>
    <scope>NUCLEOTIDE SEQUENCE</scope>
    <source>
        <strain evidence="3">KT2</strain>
    </source>
</reference>
<dbReference type="AlphaFoldDB" id="A0A8D5FLC5"/>
<feature type="domain" description="PDZ" evidence="2">
    <location>
        <begin position="584"/>
        <end position="672"/>
    </location>
</feature>